<dbReference type="InterPro" id="IPR000504">
    <property type="entry name" value="RRM_dom"/>
</dbReference>
<dbReference type="Gene3D" id="3.30.70.330">
    <property type="match status" value="2"/>
</dbReference>
<dbReference type="PANTHER" id="PTHR23139">
    <property type="entry name" value="RNA-BINDING PROTEIN"/>
    <property type="match status" value="1"/>
</dbReference>
<dbReference type="GO" id="GO:0008380">
    <property type="term" value="P:RNA splicing"/>
    <property type="evidence" value="ECO:0007669"/>
    <property type="project" value="UniProtKB-KW"/>
</dbReference>
<dbReference type="CDD" id="cd12232">
    <property type="entry name" value="RRM3_U2AF65"/>
    <property type="match status" value="1"/>
</dbReference>
<dbReference type="GO" id="GO:0006397">
    <property type="term" value="P:mRNA processing"/>
    <property type="evidence" value="ECO:0007669"/>
    <property type="project" value="UniProtKB-KW"/>
</dbReference>
<keyword evidence="8" id="KW-1185">Reference proteome</keyword>
<dbReference type="Proteomes" id="UP000187209">
    <property type="component" value="Unassembled WGS sequence"/>
</dbReference>
<dbReference type="Pfam" id="PF00076">
    <property type="entry name" value="RRM_1"/>
    <property type="match status" value="1"/>
</dbReference>
<sequence length="357" mass="40612">MERNRRYRRRSRSNSPKNYRRRPSPRRRQRCSSSSLSSTDSEYLETASWLTGRSRTRSPHPWLRQLAGSLPSRKGQESELFWDGFQWVTRSNMASANIDQVLEANRRARRVGLSNLPFEFNISEDDIKAFLNKKMIEFSLSEPQNNSPILKVWVDDNCADMATAELSSQDEATRALRLDGIMMLGRPLKIARSEEISGITALGEALGINTHAISQRDTVETSAKAAAVAVAAIQDLQGNYKNITIEPGIVKNKYKVIKVSDFLNPREIKKMSDKDYREIEADMKTEFETFGSVKYCKIVRNSQAKLGAEVGCVFIEFSTPESAESARLRMSKKKFDGKNIRIIEVPDEVFEKELKVN</sequence>
<evidence type="ECO:0000259" key="6">
    <source>
        <dbReference type="PROSITE" id="PS50102"/>
    </source>
</evidence>
<keyword evidence="2 4" id="KW-0694">RNA-binding</keyword>
<dbReference type="OrthoDB" id="312570at2759"/>
<dbReference type="PROSITE" id="PS50102">
    <property type="entry name" value="RRM"/>
    <property type="match status" value="2"/>
</dbReference>
<name>A0A1R2AZN6_9CILI</name>
<organism evidence="7 8">
    <name type="scientific">Stentor coeruleus</name>
    <dbReference type="NCBI Taxonomy" id="5963"/>
    <lineage>
        <taxon>Eukaryota</taxon>
        <taxon>Sar</taxon>
        <taxon>Alveolata</taxon>
        <taxon>Ciliophora</taxon>
        <taxon>Postciliodesmatophora</taxon>
        <taxon>Heterotrichea</taxon>
        <taxon>Heterotrichida</taxon>
        <taxon>Stentoridae</taxon>
        <taxon>Stentor</taxon>
    </lineage>
</organism>
<dbReference type="InterPro" id="IPR012677">
    <property type="entry name" value="Nucleotide-bd_a/b_plait_sf"/>
</dbReference>
<accession>A0A1R2AZN6</accession>
<evidence type="ECO:0000256" key="4">
    <source>
        <dbReference type="PROSITE-ProRule" id="PRU00176"/>
    </source>
</evidence>
<dbReference type="InterPro" id="IPR035979">
    <property type="entry name" value="RBD_domain_sf"/>
</dbReference>
<keyword evidence="3" id="KW-0508">mRNA splicing</keyword>
<dbReference type="SMART" id="SM00360">
    <property type="entry name" value="RRM"/>
    <property type="match status" value="2"/>
</dbReference>
<feature type="region of interest" description="Disordered" evidence="5">
    <location>
        <begin position="1"/>
        <end position="39"/>
    </location>
</feature>
<dbReference type="GO" id="GO:0003723">
    <property type="term" value="F:RNA binding"/>
    <property type="evidence" value="ECO:0007669"/>
    <property type="project" value="UniProtKB-UniRule"/>
</dbReference>
<proteinExistence type="predicted"/>
<protein>
    <recommendedName>
        <fullName evidence="6">RRM domain-containing protein</fullName>
    </recommendedName>
</protein>
<gene>
    <name evidence="7" type="ORF">SteCoe_32154</name>
</gene>
<keyword evidence="1" id="KW-0507">mRNA processing</keyword>
<evidence type="ECO:0000313" key="8">
    <source>
        <dbReference type="Proteomes" id="UP000187209"/>
    </source>
</evidence>
<evidence type="ECO:0000256" key="2">
    <source>
        <dbReference type="ARBA" id="ARBA00022884"/>
    </source>
</evidence>
<evidence type="ECO:0000256" key="5">
    <source>
        <dbReference type="SAM" id="MobiDB-lite"/>
    </source>
</evidence>
<feature type="domain" description="RRM" evidence="6">
    <location>
        <begin position="109"/>
        <end position="195"/>
    </location>
</feature>
<reference evidence="7 8" key="1">
    <citation type="submission" date="2016-11" db="EMBL/GenBank/DDBJ databases">
        <title>The macronuclear genome of Stentor coeruleus: a giant cell with tiny introns.</title>
        <authorList>
            <person name="Slabodnick M."/>
            <person name="Ruby J.G."/>
            <person name="Reiff S.B."/>
            <person name="Swart E.C."/>
            <person name="Gosai S."/>
            <person name="Prabakaran S."/>
            <person name="Witkowska E."/>
            <person name="Larue G.E."/>
            <person name="Fisher S."/>
            <person name="Freeman R.M."/>
            <person name="Gunawardena J."/>
            <person name="Chu W."/>
            <person name="Stover N.A."/>
            <person name="Gregory B.D."/>
            <person name="Nowacki M."/>
            <person name="Derisi J."/>
            <person name="Roy S.W."/>
            <person name="Marshall W.F."/>
            <person name="Sood P."/>
        </authorList>
    </citation>
    <scope>NUCLEOTIDE SEQUENCE [LARGE SCALE GENOMIC DNA]</scope>
    <source>
        <strain evidence="7">WM001</strain>
    </source>
</reference>
<evidence type="ECO:0000256" key="1">
    <source>
        <dbReference type="ARBA" id="ARBA00022664"/>
    </source>
</evidence>
<dbReference type="EMBL" id="MPUH01001137">
    <property type="protein sequence ID" value="OMJ69981.1"/>
    <property type="molecule type" value="Genomic_DNA"/>
</dbReference>
<evidence type="ECO:0000313" key="7">
    <source>
        <dbReference type="EMBL" id="OMJ69981.1"/>
    </source>
</evidence>
<feature type="domain" description="RRM" evidence="6">
    <location>
        <begin position="255"/>
        <end position="347"/>
    </location>
</feature>
<feature type="compositionally biased region" description="Basic residues" evidence="5">
    <location>
        <begin position="1"/>
        <end position="30"/>
    </location>
</feature>
<comment type="caution">
    <text evidence="7">The sequence shown here is derived from an EMBL/GenBank/DDBJ whole genome shotgun (WGS) entry which is preliminary data.</text>
</comment>
<dbReference type="AlphaFoldDB" id="A0A1R2AZN6"/>
<dbReference type="SUPFAM" id="SSF54928">
    <property type="entry name" value="RNA-binding domain, RBD"/>
    <property type="match status" value="2"/>
</dbReference>
<evidence type="ECO:0000256" key="3">
    <source>
        <dbReference type="ARBA" id="ARBA00023187"/>
    </source>
</evidence>